<reference evidence="1 2" key="1">
    <citation type="journal article" date="2023" name="Mol. Phylogenet. Evol.">
        <title>Genome-scale phylogeny and comparative genomics of the fungal order Sordariales.</title>
        <authorList>
            <person name="Hensen N."/>
            <person name="Bonometti L."/>
            <person name="Westerberg I."/>
            <person name="Brannstrom I.O."/>
            <person name="Guillou S."/>
            <person name="Cros-Aarteil S."/>
            <person name="Calhoun S."/>
            <person name="Haridas S."/>
            <person name="Kuo A."/>
            <person name="Mondo S."/>
            <person name="Pangilinan J."/>
            <person name="Riley R."/>
            <person name="LaButti K."/>
            <person name="Andreopoulos B."/>
            <person name="Lipzen A."/>
            <person name="Chen C."/>
            <person name="Yan M."/>
            <person name="Daum C."/>
            <person name="Ng V."/>
            <person name="Clum A."/>
            <person name="Steindorff A."/>
            <person name="Ohm R.A."/>
            <person name="Martin F."/>
            <person name="Silar P."/>
            <person name="Natvig D.O."/>
            <person name="Lalanne C."/>
            <person name="Gautier V."/>
            <person name="Ament-Velasquez S.L."/>
            <person name="Kruys A."/>
            <person name="Hutchinson M.I."/>
            <person name="Powell A.J."/>
            <person name="Barry K."/>
            <person name="Miller A.N."/>
            <person name="Grigoriev I.V."/>
            <person name="Debuchy R."/>
            <person name="Gladieux P."/>
            <person name="Hiltunen Thoren M."/>
            <person name="Johannesson H."/>
        </authorList>
    </citation>
    <scope>NUCLEOTIDE SEQUENCE [LARGE SCALE GENOMIC DNA]</scope>
    <source>
        <strain evidence="1 2">FGSC 10403</strain>
    </source>
</reference>
<organism evidence="1 2">
    <name type="scientific">Neurospora hispaniola</name>
    <dbReference type="NCBI Taxonomy" id="588809"/>
    <lineage>
        <taxon>Eukaryota</taxon>
        <taxon>Fungi</taxon>
        <taxon>Dikarya</taxon>
        <taxon>Ascomycota</taxon>
        <taxon>Pezizomycotina</taxon>
        <taxon>Sordariomycetes</taxon>
        <taxon>Sordariomycetidae</taxon>
        <taxon>Sordariales</taxon>
        <taxon>Sordariaceae</taxon>
        <taxon>Neurospora</taxon>
    </lineage>
</organism>
<dbReference type="EMBL" id="JAULSX010000003">
    <property type="protein sequence ID" value="KAK3494238.1"/>
    <property type="molecule type" value="Genomic_DNA"/>
</dbReference>
<dbReference type="AlphaFoldDB" id="A0AAJ0I932"/>
<dbReference type="GeneID" id="87874556"/>
<evidence type="ECO:0000313" key="2">
    <source>
        <dbReference type="Proteomes" id="UP001285908"/>
    </source>
</evidence>
<comment type="caution">
    <text evidence="1">The sequence shown here is derived from an EMBL/GenBank/DDBJ whole genome shotgun (WGS) entry which is preliminary data.</text>
</comment>
<evidence type="ECO:0000313" key="1">
    <source>
        <dbReference type="EMBL" id="KAK3494238.1"/>
    </source>
</evidence>
<proteinExistence type="predicted"/>
<name>A0AAJ0I932_9PEZI</name>
<keyword evidence="2" id="KW-1185">Reference proteome</keyword>
<dbReference type="RefSeq" id="XP_062693667.1">
    <property type="nucleotide sequence ID" value="XM_062836934.1"/>
</dbReference>
<gene>
    <name evidence="1" type="ORF">B0T23DRAFT_376124</name>
</gene>
<protein>
    <submittedName>
        <fullName evidence="1">Uncharacterized protein</fullName>
    </submittedName>
</protein>
<sequence>MWHFPFRKGFSLISFCLCYGFNCMHGWMDGSMARGKKRLFRVGWLALLDFVSLRYLLGKMEEGRCTLYNYLVS</sequence>
<dbReference type="Proteomes" id="UP001285908">
    <property type="component" value="Unassembled WGS sequence"/>
</dbReference>
<accession>A0AAJ0I932</accession>